<dbReference type="Proteomes" id="UP000643403">
    <property type="component" value="Unassembled WGS sequence"/>
</dbReference>
<dbReference type="CDD" id="cd10917">
    <property type="entry name" value="CE4_NodB_like_6s_7s"/>
    <property type="match status" value="1"/>
</dbReference>
<dbReference type="PANTHER" id="PTHR10587:SF137">
    <property type="entry name" value="4-DEOXY-4-FORMAMIDO-L-ARABINOSE-PHOSPHOUNDECAPRENOL DEFORMYLASE ARND-RELATED"/>
    <property type="match status" value="1"/>
</dbReference>
<organism evidence="3 4">
    <name type="scientific">Cognatilysobacter xinjiangensis</name>
    <dbReference type="NCBI Taxonomy" id="546892"/>
    <lineage>
        <taxon>Bacteria</taxon>
        <taxon>Pseudomonadati</taxon>
        <taxon>Pseudomonadota</taxon>
        <taxon>Gammaproteobacteria</taxon>
        <taxon>Lysobacterales</taxon>
        <taxon>Lysobacteraceae</taxon>
        <taxon>Cognatilysobacter</taxon>
    </lineage>
</organism>
<keyword evidence="1" id="KW-0812">Transmembrane</keyword>
<dbReference type="SUPFAM" id="SSF88713">
    <property type="entry name" value="Glycoside hydrolase/deacetylase"/>
    <property type="match status" value="1"/>
</dbReference>
<dbReference type="RefSeq" id="WP_189448912.1">
    <property type="nucleotide sequence ID" value="NZ_BMXY01000002.1"/>
</dbReference>
<evidence type="ECO:0000313" key="3">
    <source>
        <dbReference type="EMBL" id="GGZ63743.1"/>
    </source>
</evidence>
<proteinExistence type="predicted"/>
<feature type="domain" description="NodB homology" evidence="2">
    <location>
        <begin position="73"/>
        <end position="253"/>
    </location>
</feature>
<dbReference type="Pfam" id="PF01522">
    <property type="entry name" value="Polysacc_deac_1"/>
    <property type="match status" value="1"/>
</dbReference>
<dbReference type="PANTHER" id="PTHR10587">
    <property type="entry name" value="GLYCOSYL TRANSFERASE-RELATED"/>
    <property type="match status" value="1"/>
</dbReference>
<keyword evidence="4" id="KW-1185">Reference proteome</keyword>
<reference evidence="4" key="1">
    <citation type="journal article" date="2019" name="Int. J. Syst. Evol. Microbiol.">
        <title>The Global Catalogue of Microorganisms (GCM) 10K type strain sequencing project: providing services to taxonomists for standard genome sequencing and annotation.</title>
        <authorList>
            <consortium name="The Broad Institute Genomics Platform"/>
            <consortium name="The Broad Institute Genome Sequencing Center for Infectious Disease"/>
            <person name="Wu L."/>
            <person name="Ma J."/>
        </authorList>
    </citation>
    <scope>NUCLEOTIDE SEQUENCE [LARGE SCALE GENOMIC DNA]</scope>
    <source>
        <strain evidence="4">KCTC 22558</strain>
    </source>
</reference>
<protein>
    <submittedName>
        <fullName evidence="3">Acetylxylan esterase</fullName>
    </submittedName>
</protein>
<evidence type="ECO:0000259" key="2">
    <source>
        <dbReference type="PROSITE" id="PS51677"/>
    </source>
</evidence>
<accession>A0ABQ3C0N3</accession>
<dbReference type="Gene3D" id="3.20.20.370">
    <property type="entry name" value="Glycoside hydrolase/deacetylase"/>
    <property type="match status" value="1"/>
</dbReference>
<evidence type="ECO:0000313" key="4">
    <source>
        <dbReference type="Proteomes" id="UP000643403"/>
    </source>
</evidence>
<dbReference type="InterPro" id="IPR002509">
    <property type="entry name" value="NODB_dom"/>
</dbReference>
<dbReference type="InterPro" id="IPR050248">
    <property type="entry name" value="Polysacc_deacetylase_ArnD"/>
</dbReference>
<keyword evidence="1" id="KW-1133">Transmembrane helix</keyword>
<evidence type="ECO:0000256" key="1">
    <source>
        <dbReference type="SAM" id="Phobius"/>
    </source>
</evidence>
<dbReference type="EMBL" id="BMXY01000002">
    <property type="protein sequence ID" value="GGZ63743.1"/>
    <property type="molecule type" value="Genomic_DNA"/>
</dbReference>
<dbReference type="PROSITE" id="PS51677">
    <property type="entry name" value="NODB"/>
    <property type="match status" value="1"/>
</dbReference>
<dbReference type="InterPro" id="IPR011330">
    <property type="entry name" value="Glyco_hydro/deAcase_b/a-brl"/>
</dbReference>
<feature type="transmembrane region" description="Helical" evidence="1">
    <location>
        <begin position="12"/>
        <end position="31"/>
    </location>
</feature>
<sequence length="257" mass="28417">MTLLAHTPPRRPHVPVIAFLVLHAVVALLWSTLGWTIGLPALLLAHAAFLWGTLRYDSALFGPVVRALATTEPVVWLTIDDGPSADTPAILDLLDRHAARATFFVVAENVRRHPELAREIARRGHDLGNHSDTHPEKWFWALGPARMRREIARAQADIERVTGHAPRWFRAVVGMANPFVAAPLRDLGLARVAWNARGFDGVAGDPDVVVARIERALKPGAIVLMHEGAPHGRNVEMLERLLERLAARGYRCVLPRV</sequence>
<gene>
    <name evidence="3" type="primary">nodB</name>
    <name evidence="3" type="ORF">GCM10008101_16590</name>
</gene>
<name>A0ABQ3C0N3_9GAMM</name>
<keyword evidence="1" id="KW-0472">Membrane</keyword>
<comment type="caution">
    <text evidence="3">The sequence shown here is derived from an EMBL/GenBank/DDBJ whole genome shotgun (WGS) entry which is preliminary data.</text>
</comment>